<reference evidence="2 3" key="1">
    <citation type="submission" date="2024-07" db="EMBL/GenBank/DDBJ databases">
        <title>Section-level genome sequencing and comparative genomics of Aspergillus sections Usti and Cavernicolus.</title>
        <authorList>
            <consortium name="Lawrence Berkeley National Laboratory"/>
            <person name="Nybo J.L."/>
            <person name="Vesth T.C."/>
            <person name="Theobald S."/>
            <person name="Frisvad J.C."/>
            <person name="Larsen T.O."/>
            <person name="Kjaerboelling I."/>
            <person name="Rothschild-Mancinelli K."/>
            <person name="Lyhne E.K."/>
            <person name="Kogle M.E."/>
            <person name="Barry K."/>
            <person name="Clum A."/>
            <person name="Na H."/>
            <person name="Ledsgaard L."/>
            <person name="Lin J."/>
            <person name="Lipzen A."/>
            <person name="Kuo A."/>
            <person name="Riley R."/>
            <person name="Mondo S."/>
            <person name="Labutti K."/>
            <person name="Haridas S."/>
            <person name="Pangalinan J."/>
            <person name="Salamov A.A."/>
            <person name="Simmons B.A."/>
            <person name="Magnuson J.K."/>
            <person name="Chen J."/>
            <person name="Drula E."/>
            <person name="Henrissat B."/>
            <person name="Wiebenga A."/>
            <person name="Lubbers R.J."/>
            <person name="Gomes A.C."/>
            <person name="Macurrencykelacurrency M.R."/>
            <person name="Stajich J."/>
            <person name="Grigoriev I.V."/>
            <person name="Mortensen U.H."/>
            <person name="De Vries R.P."/>
            <person name="Baker S.E."/>
            <person name="Andersen M.R."/>
        </authorList>
    </citation>
    <scope>NUCLEOTIDE SEQUENCE [LARGE SCALE GENOMIC DNA]</scope>
    <source>
        <strain evidence="2 3">CBS 449.75</strain>
    </source>
</reference>
<dbReference type="RefSeq" id="XP_070882044.1">
    <property type="nucleotide sequence ID" value="XM_071026487.1"/>
</dbReference>
<organism evidence="2 3">
    <name type="scientific">Aspergillus lucknowensis</name>
    <dbReference type="NCBI Taxonomy" id="176173"/>
    <lineage>
        <taxon>Eukaryota</taxon>
        <taxon>Fungi</taxon>
        <taxon>Dikarya</taxon>
        <taxon>Ascomycota</taxon>
        <taxon>Pezizomycotina</taxon>
        <taxon>Eurotiomycetes</taxon>
        <taxon>Eurotiomycetidae</taxon>
        <taxon>Eurotiales</taxon>
        <taxon>Aspergillaceae</taxon>
        <taxon>Aspergillus</taxon>
        <taxon>Aspergillus subgen. Nidulantes</taxon>
    </lineage>
</organism>
<feature type="region of interest" description="Disordered" evidence="1">
    <location>
        <begin position="1"/>
        <end position="26"/>
    </location>
</feature>
<evidence type="ECO:0000313" key="3">
    <source>
        <dbReference type="Proteomes" id="UP001610432"/>
    </source>
</evidence>
<dbReference type="Proteomes" id="UP001610432">
    <property type="component" value="Unassembled WGS sequence"/>
</dbReference>
<comment type="caution">
    <text evidence="2">The sequence shown here is derived from an EMBL/GenBank/DDBJ whole genome shotgun (WGS) entry which is preliminary data.</text>
</comment>
<name>A0ABR4LEU8_9EURO</name>
<evidence type="ECO:0000256" key="1">
    <source>
        <dbReference type="SAM" id="MobiDB-lite"/>
    </source>
</evidence>
<dbReference type="GeneID" id="98141559"/>
<dbReference type="EMBL" id="JBFXLQ010000057">
    <property type="protein sequence ID" value="KAL2863065.1"/>
    <property type="molecule type" value="Genomic_DNA"/>
</dbReference>
<gene>
    <name evidence="2" type="ORF">BJX67DRAFT_269311</name>
</gene>
<sequence length="160" mass="18395">MVVDLLRSSGGRLREMPSSSDRSALVRPLDHRSAGSATLRHPHFDDLLKRGWRQIQHTWTFLAIFGAACQPCQYPEYLVNRRLLLTFCFTIFSLITRCSIPNRHWSVVEREMPLEAASQQCVLWAVLMHGVSTHDVQQNSGLRICSAWLRKDLHSRDKVV</sequence>
<proteinExistence type="predicted"/>
<evidence type="ECO:0000313" key="2">
    <source>
        <dbReference type="EMBL" id="KAL2863065.1"/>
    </source>
</evidence>
<keyword evidence="3" id="KW-1185">Reference proteome</keyword>
<accession>A0ABR4LEU8</accession>
<protein>
    <submittedName>
        <fullName evidence="2">Uncharacterized protein</fullName>
    </submittedName>
</protein>